<dbReference type="RefSeq" id="WP_308715491.1">
    <property type="nucleotide sequence ID" value="NZ_JAVHUY010000028.1"/>
</dbReference>
<dbReference type="Pfam" id="PF17836">
    <property type="entry name" value="PglD_N"/>
    <property type="match status" value="1"/>
</dbReference>
<evidence type="ECO:0000256" key="2">
    <source>
        <dbReference type="ARBA" id="ARBA00022737"/>
    </source>
</evidence>
<dbReference type="PROSITE" id="PS00101">
    <property type="entry name" value="HEXAPEP_TRANSFERASES"/>
    <property type="match status" value="1"/>
</dbReference>
<keyword evidence="5" id="KW-1185">Reference proteome</keyword>
<dbReference type="InterPro" id="IPR041561">
    <property type="entry name" value="PglD_N"/>
</dbReference>
<protein>
    <submittedName>
        <fullName evidence="4">Acetyltransferase</fullName>
    </submittedName>
</protein>
<evidence type="ECO:0000256" key="1">
    <source>
        <dbReference type="ARBA" id="ARBA00022679"/>
    </source>
</evidence>
<keyword evidence="2" id="KW-0677">Repeat</keyword>
<organism evidence="4 5">
    <name type="scientific">Phytohabitans maris</name>
    <dbReference type="NCBI Taxonomy" id="3071409"/>
    <lineage>
        <taxon>Bacteria</taxon>
        <taxon>Bacillati</taxon>
        <taxon>Actinomycetota</taxon>
        <taxon>Actinomycetes</taxon>
        <taxon>Micromonosporales</taxon>
        <taxon>Micromonosporaceae</taxon>
    </lineage>
</organism>
<dbReference type="InterPro" id="IPR050179">
    <property type="entry name" value="Trans_hexapeptide_repeat"/>
</dbReference>
<dbReference type="CDD" id="cd03360">
    <property type="entry name" value="LbH_AT_putative"/>
    <property type="match status" value="1"/>
</dbReference>
<dbReference type="Gene3D" id="2.160.10.10">
    <property type="entry name" value="Hexapeptide repeat proteins"/>
    <property type="match status" value="1"/>
</dbReference>
<evidence type="ECO:0000259" key="3">
    <source>
        <dbReference type="Pfam" id="PF17836"/>
    </source>
</evidence>
<comment type="caution">
    <text evidence="4">The sequence shown here is derived from an EMBL/GenBank/DDBJ whole genome shotgun (WGS) entry which is preliminary data.</text>
</comment>
<proteinExistence type="predicted"/>
<gene>
    <name evidence="4" type="ORF">RB614_27235</name>
</gene>
<dbReference type="InterPro" id="IPR020019">
    <property type="entry name" value="AcTrfase_PglD-like"/>
</dbReference>
<evidence type="ECO:0000313" key="4">
    <source>
        <dbReference type="EMBL" id="MDQ7908225.1"/>
    </source>
</evidence>
<dbReference type="PANTHER" id="PTHR43300">
    <property type="entry name" value="ACETYLTRANSFERASE"/>
    <property type="match status" value="1"/>
</dbReference>
<dbReference type="EMBL" id="JAVHUY010000028">
    <property type="protein sequence ID" value="MDQ7908225.1"/>
    <property type="molecule type" value="Genomic_DNA"/>
</dbReference>
<feature type="domain" description="PglD N-terminal" evidence="3">
    <location>
        <begin position="5"/>
        <end position="88"/>
    </location>
</feature>
<dbReference type="Proteomes" id="UP001230908">
    <property type="component" value="Unassembled WGS sequence"/>
</dbReference>
<dbReference type="Gene3D" id="3.40.50.20">
    <property type="match status" value="1"/>
</dbReference>
<keyword evidence="1" id="KW-0808">Transferase</keyword>
<evidence type="ECO:0000313" key="5">
    <source>
        <dbReference type="Proteomes" id="UP001230908"/>
    </source>
</evidence>
<reference evidence="4 5" key="1">
    <citation type="submission" date="2023-08" db="EMBL/GenBank/DDBJ databases">
        <title>Phytohabitans sansha sp. nov., isolated from marine sediment.</title>
        <authorList>
            <person name="Zhao Y."/>
            <person name="Yi K."/>
        </authorList>
    </citation>
    <scope>NUCLEOTIDE SEQUENCE [LARGE SCALE GENOMIC DNA]</scope>
    <source>
        <strain evidence="4 5">ZYX-F-186</strain>
    </source>
</reference>
<dbReference type="InterPro" id="IPR018357">
    <property type="entry name" value="Hexapep_transf_CS"/>
</dbReference>
<dbReference type="InterPro" id="IPR011004">
    <property type="entry name" value="Trimer_LpxA-like_sf"/>
</dbReference>
<dbReference type="NCBIfam" id="TIGR03570">
    <property type="entry name" value="NeuD_NnaD"/>
    <property type="match status" value="1"/>
</dbReference>
<dbReference type="SUPFAM" id="SSF51161">
    <property type="entry name" value="Trimeric LpxA-like enzymes"/>
    <property type="match status" value="1"/>
</dbReference>
<name>A0ABU0ZPS2_9ACTN</name>
<sequence length="215" mass="21985">MSTPLVIVGCGGHGRELLTIVQAVNEAAGGKPPWRVAGAVDDSPSTVNRDRLDRLAVPYLGPLECLGGMDPQTHYVIGVGTPRVRADIDRRLAGYRLPAARLIHPAATVGGDAAISEGVVVFAGARITTNVTLGRHAHVNQNATVGHDSVLADYVAVHPLAAVSGDCHLETGVLVGTTAAVLQGLHVGAWSTVGAGACVTRDVPANAVVKGVPAR</sequence>
<accession>A0ABU0ZPS2</accession>